<feature type="transmembrane region" description="Helical" evidence="1">
    <location>
        <begin position="38"/>
        <end position="56"/>
    </location>
</feature>
<evidence type="ECO:0000313" key="3">
    <source>
        <dbReference type="Proteomes" id="UP000192796"/>
    </source>
</evidence>
<protein>
    <submittedName>
        <fullName evidence="2">Uncharacterized protein</fullName>
    </submittedName>
</protein>
<dbReference type="EMBL" id="LVYD01000013">
    <property type="protein sequence ID" value="OQP65886.1"/>
    <property type="molecule type" value="Genomic_DNA"/>
</dbReference>
<dbReference type="RefSeq" id="WP_081145731.1">
    <property type="nucleotide sequence ID" value="NZ_LVYD01000013.1"/>
</dbReference>
<accession>A0A1V9G5Z3</accession>
<evidence type="ECO:0000256" key="1">
    <source>
        <dbReference type="SAM" id="Phobius"/>
    </source>
</evidence>
<dbReference type="OrthoDB" id="9900563at2"/>
<comment type="caution">
    <text evidence="2">The sequence shown here is derived from an EMBL/GenBank/DDBJ whole genome shotgun (WGS) entry which is preliminary data.</text>
</comment>
<feature type="transmembrane region" description="Helical" evidence="1">
    <location>
        <begin position="12"/>
        <end position="32"/>
    </location>
</feature>
<keyword evidence="3" id="KW-1185">Reference proteome</keyword>
<proteinExistence type="predicted"/>
<name>A0A1V9G5Z3_9BACT</name>
<evidence type="ECO:0000313" key="2">
    <source>
        <dbReference type="EMBL" id="OQP65886.1"/>
    </source>
</evidence>
<keyword evidence="1" id="KW-0472">Membrane</keyword>
<dbReference type="Proteomes" id="UP000192796">
    <property type="component" value="Unassembled WGS sequence"/>
</dbReference>
<organism evidence="2 3">
    <name type="scientific">Niastella vici</name>
    <dbReference type="NCBI Taxonomy" id="1703345"/>
    <lineage>
        <taxon>Bacteria</taxon>
        <taxon>Pseudomonadati</taxon>
        <taxon>Bacteroidota</taxon>
        <taxon>Chitinophagia</taxon>
        <taxon>Chitinophagales</taxon>
        <taxon>Chitinophagaceae</taxon>
        <taxon>Niastella</taxon>
    </lineage>
</organism>
<gene>
    <name evidence="2" type="ORF">A3860_14940</name>
</gene>
<keyword evidence="1" id="KW-1133">Transmembrane helix</keyword>
<sequence length="182" mass="21282">MKLTTTVYKYKRSAPWMIALMVLATVLFFFFSSTFHPIINALGIAVLIFLAVYAVLRPKSVFSLRSVDDRKLVFSPDELIWGTLRMPIHELEKLDVYIYAFDTFKHPAMISAGRKIFTTEYGDKNTISFLYRSVSYDLTFYLGTFKHYDTLVKIMQSWREKGIDFSARSAFTDSYIREQENR</sequence>
<dbReference type="AlphaFoldDB" id="A0A1V9G5Z3"/>
<keyword evidence="1" id="KW-0812">Transmembrane</keyword>
<reference evidence="2 3" key="1">
    <citation type="submission" date="2016-03" db="EMBL/GenBank/DDBJ databases">
        <title>Niastella vici sp. nov., isolated from farmland soil.</title>
        <authorList>
            <person name="Chen L."/>
            <person name="Wang D."/>
            <person name="Yang S."/>
            <person name="Wang G."/>
        </authorList>
    </citation>
    <scope>NUCLEOTIDE SEQUENCE [LARGE SCALE GENOMIC DNA]</scope>
    <source>
        <strain evidence="2 3">DJ57</strain>
    </source>
</reference>